<evidence type="ECO:0000256" key="1">
    <source>
        <dbReference type="ARBA" id="ARBA00005964"/>
    </source>
</evidence>
<keyword evidence="6" id="KW-1185">Reference proteome</keyword>
<dbReference type="EMBL" id="JAWCUI010000063">
    <property type="protein sequence ID" value="KAL1890341.1"/>
    <property type="molecule type" value="Genomic_DNA"/>
</dbReference>
<dbReference type="InterPro" id="IPR050309">
    <property type="entry name" value="Type-B_Carboxylest/Lipase"/>
</dbReference>
<feature type="signal peptide" evidence="3">
    <location>
        <begin position="1"/>
        <end position="17"/>
    </location>
</feature>
<dbReference type="InterPro" id="IPR002018">
    <property type="entry name" value="CarbesteraseB"/>
</dbReference>
<evidence type="ECO:0000259" key="4">
    <source>
        <dbReference type="Pfam" id="PF00135"/>
    </source>
</evidence>
<evidence type="ECO:0000313" key="6">
    <source>
        <dbReference type="Proteomes" id="UP001583186"/>
    </source>
</evidence>
<keyword evidence="3" id="KW-0732">Signal</keyword>
<reference evidence="5 6" key="1">
    <citation type="journal article" date="2024" name="IMA Fungus">
        <title>IMA Genome - F19 : A genome assembly and annotation guide to empower mycologists, including annotated draft genome sequences of Ceratocystis pirilliformis, Diaporthe australafricana, Fusarium ophioides, Paecilomyces lecythidis, and Sporothrix stenoceras.</title>
        <authorList>
            <person name="Aylward J."/>
            <person name="Wilson A.M."/>
            <person name="Visagie C.M."/>
            <person name="Spraker J."/>
            <person name="Barnes I."/>
            <person name="Buitendag C."/>
            <person name="Ceriani C."/>
            <person name="Del Mar Angel L."/>
            <person name="du Plessis D."/>
            <person name="Fuchs T."/>
            <person name="Gasser K."/>
            <person name="Kramer D."/>
            <person name="Li W."/>
            <person name="Munsamy K."/>
            <person name="Piso A."/>
            <person name="Price J.L."/>
            <person name="Sonnekus B."/>
            <person name="Thomas C."/>
            <person name="van der Nest A."/>
            <person name="van Dijk A."/>
            <person name="van Heerden A."/>
            <person name="van Vuuren N."/>
            <person name="Yilmaz N."/>
            <person name="Duong T.A."/>
            <person name="van der Merwe N.A."/>
            <person name="Wingfield M.J."/>
            <person name="Wingfield B.D."/>
        </authorList>
    </citation>
    <scope>NUCLEOTIDE SEQUENCE [LARGE SCALE GENOMIC DNA]</scope>
    <source>
        <strain evidence="5 6">CMW 5346</strain>
    </source>
</reference>
<accession>A0ABR3YPU8</accession>
<protein>
    <recommendedName>
        <fullName evidence="3">Carboxylic ester hydrolase</fullName>
        <ecNumber evidence="3">3.1.1.-</ecNumber>
    </recommendedName>
</protein>
<dbReference type="Pfam" id="PF00135">
    <property type="entry name" value="COesterase"/>
    <property type="match status" value="2"/>
</dbReference>
<dbReference type="InterPro" id="IPR019826">
    <property type="entry name" value="Carboxylesterase_B_AS"/>
</dbReference>
<dbReference type="InterPro" id="IPR019819">
    <property type="entry name" value="Carboxylesterase_B_CS"/>
</dbReference>
<name>A0ABR3YPU8_9PEZI</name>
<comment type="caution">
    <text evidence="5">The sequence shown here is derived from an EMBL/GenBank/DDBJ whole genome shotgun (WGS) entry which is preliminary data.</text>
</comment>
<proteinExistence type="inferred from homology"/>
<evidence type="ECO:0000313" key="5">
    <source>
        <dbReference type="EMBL" id="KAL1890341.1"/>
    </source>
</evidence>
<dbReference type="PROSITE" id="PS00122">
    <property type="entry name" value="CARBOXYLESTERASE_B_1"/>
    <property type="match status" value="1"/>
</dbReference>
<feature type="domain" description="Carboxylesterase type B" evidence="4">
    <location>
        <begin position="368"/>
        <end position="480"/>
    </location>
</feature>
<keyword evidence="2 3" id="KW-0378">Hydrolase</keyword>
<organism evidence="5 6">
    <name type="scientific">Sporothrix stenoceras</name>
    <dbReference type="NCBI Taxonomy" id="5173"/>
    <lineage>
        <taxon>Eukaryota</taxon>
        <taxon>Fungi</taxon>
        <taxon>Dikarya</taxon>
        <taxon>Ascomycota</taxon>
        <taxon>Pezizomycotina</taxon>
        <taxon>Sordariomycetes</taxon>
        <taxon>Sordariomycetidae</taxon>
        <taxon>Ophiostomatales</taxon>
        <taxon>Ophiostomataceae</taxon>
        <taxon>Sporothrix</taxon>
    </lineage>
</organism>
<dbReference type="SUPFAM" id="SSF53474">
    <property type="entry name" value="alpha/beta-Hydrolases"/>
    <property type="match status" value="1"/>
</dbReference>
<evidence type="ECO:0000256" key="2">
    <source>
        <dbReference type="ARBA" id="ARBA00022801"/>
    </source>
</evidence>
<dbReference type="PROSITE" id="PS00941">
    <property type="entry name" value="CARBOXYLESTERASE_B_2"/>
    <property type="match status" value="1"/>
</dbReference>
<feature type="chain" id="PRO_5044987007" description="Carboxylic ester hydrolase" evidence="3">
    <location>
        <begin position="18"/>
        <end position="509"/>
    </location>
</feature>
<dbReference type="EC" id="3.1.1.-" evidence="3"/>
<dbReference type="PANTHER" id="PTHR11559">
    <property type="entry name" value="CARBOXYLESTERASE"/>
    <property type="match status" value="1"/>
</dbReference>
<sequence length="509" mass="54146">MMHTAAILSVLVAGAAALVPRPILSSRSASASAASLSIDTTSGQLHGFVNATAAGTRQFLGVPYALPPVGALRFKPPQKVYGNAPIDTVAFQPSCKQQTSNATTIYTAYEPQFLINGPDSEDCLYLNVYAPLHPDPTEVAGLPVFVYIPGGGFTGGGANSLYKIPDQWVNATQAHIVVTINYRLNIFGFPAARGQYQNLGLQDIRQAVEWTRDNAAGFGGDPSRITLWGQSAGAMAVAYYAYGYYADPIVTGLIADSGAAGNLKAPNFDAFSTIAGQIGCGGLAAEDEIKCVQGVDAETLAQLVSTSSSVHFGPIADNITMYADLEARIQQGLVADVPLINGNNDNEGAGFSPSSGQTQATWEAGLNNIICPVSTEIALRTKYQLPTYRYYYAGNFSNISPQPWIGASHSAELPLIFGTHWEYRGNSTEFEWQVSATLQELWLSFARNASAHPTASSFTWPVYDATSNTTLYVAADNKVTQLVNGSLVDSLCPNSTCPTCAYFNSIGFD</sequence>
<comment type="similarity">
    <text evidence="1 3">Belongs to the type-B carboxylesterase/lipase family.</text>
</comment>
<feature type="domain" description="Carboxylesterase type B" evidence="4">
    <location>
        <begin position="36"/>
        <end position="359"/>
    </location>
</feature>
<evidence type="ECO:0000256" key="3">
    <source>
        <dbReference type="RuleBase" id="RU361235"/>
    </source>
</evidence>
<dbReference type="Gene3D" id="3.40.50.1820">
    <property type="entry name" value="alpha/beta hydrolase"/>
    <property type="match status" value="2"/>
</dbReference>
<dbReference type="Proteomes" id="UP001583186">
    <property type="component" value="Unassembled WGS sequence"/>
</dbReference>
<dbReference type="InterPro" id="IPR029058">
    <property type="entry name" value="AB_hydrolase_fold"/>
</dbReference>
<gene>
    <name evidence="5" type="ORF">Sste5346_008343</name>
</gene>